<comment type="caution">
    <text evidence="1">The sequence shown here is derived from an EMBL/GenBank/DDBJ whole genome shotgun (WGS) entry which is preliminary data.</text>
</comment>
<dbReference type="Proteomes" id="UP000805193">
    <property type="component" value="Unassembled WGS sequence"/>
</dbReference>
<gene>
    <name evidence="1" type="ORF">HPB47_021488</name>
</gene>
<name>A0AC60QCD7_IXOPE</name>
<evidence type="ECO:0000313" key="1">
    <source>
        <dbReference type="EMBL" id="KAG0431747.1"/>
    </source>
</evidence>
<proteinExistence type="predicted"/>
<dbReference type="EMBL" id="JABSTQ010009199">
    <property type="protein sequence ID" value="KAG0431747.1"/>
    <property type="molecule type" value="Genomic_DNA"/>
</dbReference>
<protein>
    <submittedName>
        <fullName evidence="1">Uncharacterized protein</fullName>
    </submittedName>
</protein>
<accession>A0AC60QCD7</accession>
<keyword evidence="2" id="KW-1185">Reference proteome</keyword>
<sequence length="346" mass="38209">MLGNAHPNSYAFIDLLKKDEATSRVSLVQLFNGGEARKRLKRWTDKDESIKDLEERLRDGALNLDGFLQKMQRRCNRRCNLSVPVTIHVLNEAASSVRVVNDVSSWVQGSNVPLVRPGMICSSLWMVGVHASCGGGFGADDGRRPISWRMAWPALVPNNRFSQDFNMLLKKDGAAAVVEGMQTVLGLALGDRLGAKRKDTMPVLEADKVTASARRKKLRPRIHEEDPQPVQLGLAPFGSCCLLATAVQRRPWTTARAARDSSGSPVTPAGRGPNQRPVVFVRRRDQQPVTDCPLIFYGTRTAVGQLADQGPAVPVRPVTSPRAPQTFHQEPYAMLYLYTFGGRVSW</sequence>
<evidence type="ECO:0000313" key="2">
    <source>
        <dbReference type="Proteomes" id="UP000805193"/>
    </source>
</evidence>
<organism evidence="1 2">
    <name type="scientific">Ixodes persulcatus</name>
    <name type="common">Taiga tick</name>
    <dbReference type="NCBI Taxonomy" id="34615"/>
    <lineage>
        <taxon>Eukaryota</taxon>
        <taxon>Metazoa</taxon>
        <taxon>Ecdysozoa</taxon>
        <taxon>Arthropoda</taxon>
        <taxon>Chelicerata</taxon>
        <taxon>Arachnida</taxon>
        <taxon>Acari</taxon>
        <taxon>Parasitiformes</taxon>
        <taxon>Ixodida</taxon>
        <taxon>Ixodoidea</taxon>
        <taxon>Ixodidae</taxon>
        <taxon>Ixodinae</taxon>
        <taxon>Ixodes</taxon>
    </lineage>
</organism>
<reference evidence="1 2" key="1">
    <citation type="journal article" date="2020" name="Cell">
        <title>Large-Scale Comparative Analyses of Tick Genomes Elucidate Their Genetic Diversity and Vector Capacities.</title>
        <authorList>
            <consortium name="Tick Genome and Microbiome Consortium (TIGMIC)"/>
            <person name="Jia N."/>
            <person name="Wang J."/>
            <person name="Shi W."/>
            <person name="Du L."/>
            <person name="Sun Y."/>
            <person name="Zhan W."/>
            <person name="Jiang J.F."/>
            <person name="Wang Q."/>
            <person name="Zhang B."/>
            <person name="Ji P."/>
            <person name="Bell-Sakyi L."/>
            <person name="Cui X.M."/>
            <person name="Yuan T.T."/>
            <person name="Jiang B.G."/>
            <person name="Yang W.F."/>
            <person name="Lam T.T."/>
            <person name="Chang Q.C."/>
            <person name="Ding S.J."/>
            <person name="Wang X.J."/>
            <person name="Zhu J.G."/>
            <person name="Ruan X.D."/>
            <person name="Zhao L."/>
            <person name="Wei J.T."/>
            <person name="Ye R.Z."/>
            <person name="Que T.C."/>
            <person name="Du C.H."/>
            <person name="Zhou Y.H."/>
            <person name="Cheng J.X."/>
            <person name="Dai P.F."/>
            <person name="Guo W.B."/>
            <person name="Han X.H."/>
            <person name="Huang E.J."/>
            <person name="Li L.F."/>
            <person name="Wei W."/>
            <person name="Gao Y.C."/>
            <person name="Liu J.Z."/>
            <person name="Shao H.Z."/>
            <person name="Wang X."/>
            <person name="Wang C.C."/>
            <person name="Yang T.C."/>
            <person name="Huo Q.B."/>
            <person name="Li W."/>
            <person name="Chen H.Y."/>
            <person name="Chen S.E."/>
            <person name="Zhou L.G."/>
            <person name="Ni X.B."/>
            <person name="Tian J.H."/>
            <person name="Sheng Y."/>
            <person name="Liu T."/>
            <person name="Pan Y.S."/>
            <person name="Xia L.Y."/>
            <person name="Li J."/>
            <person name="Zhao F."/>
            <person name="Cao W.C."/>
        </authorList>
    </citation>
    <scope>NUCLEOTIDE SEQUENCE [LARGE SCALE GENOMIC DNA]</scope>
    <source>
        <strain evidence="1">Iper-2018</strain>
    </source>
</reference>